<dbReference type="PIRSF" id="PIRSF006487">
    <property type="entry name" value="GcvT"/>
    <property type="match status" value="1"/>
</dbReference>
<feature type="binding site" evidence="10">
    <location>
        <position position="220"/>
    </location>
    <ligand>
        <name>substrate</name>
    </ligand>
</feature>
<dbReference type="InterPro" id="IPR029043">
    <property type="entry name" value="GcvT/YgfZ_C"/>
</dbReference>
<dbReference type="GO" id="GO:0008168">
    <property type="term" value="F:methyltransferase activity"/>
    <property type="evidence" value="ECO:0007669"/>
    <property type="project" value="UniProtKB-KW"/>
</dbReference>
<dbReference type="GO" id="GO:0005739">
    <property type="term" value="C:mitochondrion"/>
    <property type="evidence" value="ECO:0007669"/>
    <property type="project" value="UniProtKB-SubCell"/>
</dbReference>
<evidence type="ECO:0000256" key="10">
    <source>
        <dbReference type="PIRSR" id="PIRSR006487-1"/>
    </source>
</evidence>
<feature type="domain" description="GCVT N-terminal" evidence="12">
    <location>
        <begin position="24"/>
        <end position="283"/>
    </location>
</feature>
<keyword evidence="5 11" id="KW-0032">Aminotransferase</keyword>
<dbReference type="InterPro" id="IPR013977">
    <property type="entry name" value="GcvT_C"/>
</dbReference>
<evidence type="ECO:0000256" key="4">
    <source>
        <dbReference type="ARBA" id="ARBA00011690"/>
    </source>
</evidence>
<dbReference type="FunFam" id="4.10.1250.10:FF:000002">
    <property type="entry name" value="Aminomethyltransferase"/>
    <property type="match status" value="1"/>
</dbReference>
<dbReference type="Gene3D" id="3.30.70.1400">
    <property type="entry name" value="Aminomethyltransferase beta-barrel domains"/>
    <property type="match status" value="1"/>
</dbReference>
<evidence type="ECO:0000256" key="11">
    <source>
        <dbReference type="RuleBase" id="RU003981"/>
    </source>
</evidence>
<dbReference type="NCBIfam" id="NF001567">
    <property type="entry name" value="PRK00389.1"/>
    <property type="match status" value="1"/>
</dbReference>
<evidence type="ECO:0000256" key="5">
    <source>
        <dbReference type="ARBA" id="ARBA00022576"/>
    </source>
</evidence>
<organism evidence="14">
    <name type="scientific">Lepeophtheirus salmonis</name>
    <name type="common">Salmon louse</name>
    <name type="synonym">Caligus salmonis</name>
    <dbReference type="NCBI Taxonomy" id="72036"/>
    <lineage>
        <taxon>Eukaryota</taxon>
        <taxon>Metazoa</taxon>
        <taxon>Ecdysozoa</taxon>
        <taxon>Arthropoda</taxon>
        <taxon>Crustacea</taxon>
        <taxon>Multicrustacea</taxon>
        <taxon>Hexanauplia</taxon>
        <taxon>Copepoda</taxon>
        <taxon>Siphonostomatoida</taxon>
        <taxon>Caligidae</taxon>
        <taxon>Lepeophtheirus</taxon>
    </lineage>
</organism>
<evidence type="ECO:0000256" key="2">
    <source>
        <dbReference type="ARBA" id="ARBA00004173"/>
    </source>
</evidence>
<dbReference type="InterPro" id="IPR006223">
    <property type="entry name" value="GcvT"/>
</dbReference>
<dbReference type="OrthoDB" id="10263536at2759"/>
<dbReference type="FunFam" id="3.30.70.1400:FF:000001">
    <property type="entry name" value="Aminomethyltransferase"/>
    <property type="match status" value="1"/>
</dbReference>
<evidence type="ECO:0000256" key="1">
    <source>
        <dbReference type="ARBA" id="ARBA00003631"/>
    </source>
</evidence>
<evidence type="ECO:0000259" key="13">
    <source>
        <dbReference type="Pfam" id="PF08669"/>
    </source>
</evidence>
<evidence type="ECO:0000256" key="8">
    <source>
        <dbReference type="ARBA" id="ARBA00023128"/>
    </source>
</evidence>
<reference evidence="14" key="1">
    <citation type="submission" date="2009-06" db="EMBL/GenBank/DDBJ databases">
        <title>Lepeophtheirus salmonis ESTs and full-length cDNAs.</title>
        <authorList>
            <person name="Yasuike M."/>
            <person name="von Schalburg K."/>
            <person name="Cooper G."/>
            <person name="Leong J."/>
            <person name="Jones S.R.M."/>
            <person name="Koop B.F."/>
        </authorList>
    </citation>
    <scope>NUCLEOTIDE SEQUENCE</scope>
    <source>
        <strain evidence="14">Pacific form</strain>
        <tissue evidence="14">Whole</tissue>
    </source>
</reference>
<dbReference type="SUPFAM" id="SSF103025">
    <property type="entry name" value="Folate-binding domain"/>
    <property type="match status" value="1"/>
</dbReference>
<keyword evidence="8 11" id="KW-0496">Mitochondrion</keyword>
<keyword evidence="7 11" id="KW-0809">Transit peptide</keyword>
<dbReference type="InterPro" id="IPR028896">
    <property type="entry name" value="GcvT/YgfZ/DmdA"/>
</dbReference>
<feature type="domain" description="Aminomethyltransferase C-terminal" evidence="13">
    <location>
        <begin position="310"/>
        <end position="386"/>
    </location>
</feature>
<dbReference type="AlphaFoldDB" id="C1BUW9"/>
<evidence type="ECO:0000256" key="6">
    <source>
        <dbReference type="ARBA" id="ARBA00022679"/>
    </source>
</evidence>
<evidence type="ECO:0000256" key="9">
    <source>
        <dbReference type="ARBA" id="ARBA00047665"/>
    </source>
</evidence>
<dbReference type="PANTHER" id="PTHR43757:SF16">
    <property type="entry name" value="AMINOMETHYLTRANSFERASE, MITOCHONDRIAL"/>
    <property type="match status" value="1"/>
</dbReference>
<dbReference type="Pfam" id="PF01571">
    <property type="entry name" value="GCV_T"/>
    <property type="match status" value="1"/>
</dbReference>
<dbReference type="GO" id="GO:0008483">
    <property type="term" value="F:transaminase activity"/>
    <property type="evidence" value="ECO:0007669"/>
    <property type="project" value="UniProtKB-KW"/>
</dbReference>
<comment type="subunit">
    <text evidence="4 11">The glycine cleavage system is composed of four proteins: P, T, L and H.</text>
</comment>
<dbReference type="FunFam" id="2.40.30.110:FF:000002">
    <property type="entry name" value="Aminomethyltransferase"/>
    <property type="match status" value="1"/>
</dbReference>
<evidence type="ECO:0000256" key="7">
    <source>
        <dbReference type="ARBA" id="ARBA00022946"/>
    </source>
</evidence>
<dbReference type="GO" id="GO:0004047">
    <property type="term" value="F:aminomethyltransferase activity"/>
    <property type="evidence" value="ECO:0007669"/>
    <property type="project" value="UniProtKB-EC"/>
</dbReference>
<proteinExistence type="evidence at transcript level"/>
<accession>C1BUW9</accession>
<dbReference type="PANTHER" id="PTHR43757">
    <property type="entry name" value="AMINOMETHYLTRANSFERASE"/>
    <property type="match status" value="1"/>
</dbReference>
<gene>
    <name evidence="14" type="primary">GCST</name>
</gene>
<evidence type="ECO:0000313" key="14">
    <source>
        <dbReference type="EMBL" id="ACO12822.1"/>
    </source>
</evidence>
<dbReference type="GO" id="GO:0005960">
    <property type="term" value="C:glycine cleavage complex"/>
    <property type="evidence" value="ECO:0007669"/>
    <property type="project" value="InterPro"/>
</dbReference>
<dbReference type="EMBL" id="BT078398">
    <property type="protein sequence ID" value="ACO12822.1"/>
    <property type="molecule type" value="mRNA"/>
</dbReference>
<dbReference type="Pfam" id="PF08669">
    <property type="entry name" value="GCV_T_C"/>
    <property type="match status" value="1"/>
</dbReference>
<dbReference type="GO" id="GO:0032259">
    <property type="term" value="P:methylation"/>
    <property type="evidence" value="ECO:0007669"/>
    <property type="project" value="UniProtKB-KW"/>
</dbReference>
<keyword evidence="14" id="KW-0489">Methyltransferase</keyword>
<dbReference type="Gene3D" id="3.30.1360.120">
    <property type="entry name" value="Probable tRNA modification gtpase trme, domain 1"/>
    <property type="match status" value="1"/>
</dbReference>
<dbReference type="EC" id="2.1.2.10" evidence="11"/>
<name>C1BUW9_LEPSM</name>
<dbReference type="NCBIfam" id="TIGR00528">
    <property type="entry name" value="gcvT"/>
    <property type="match status" value="1"/>
</dbReference>
<dbReference type="GO" id="GO:0006546">
    <property type="term" value="P:glycine catabolic process"/>
    <property type="evidence" value="ECO:0007669"/>
    <property type="project" value="InterPro"/>
</dbReference>
<comment type="similarity">
    <text evidence="3 11">Belongs to the GcvT family.</text>
</comment>
<keyword evidence="6 11" id="KW-0808">Transferase</keyword>
<protein>
    <recommendedName>
        <fullName evidence="11">Aminomethyltransferase</fullName>
        <ecNumber evidence="11">2.1.2.10</ecNumber>
    </recommendedName>
    <alternativeName>
        <fullName evidence="11">Glycine cleavage system T protein</fullName>
    </alternativeName>
</protein>
<evidence type="ECO:0000256" key="3">
    <source>
        <dbReference type="ARBA" id="ARBA00008609"/>
    </source>
</evidence>
<dbReference type="Gene3D" id="2.40.30.110">
    <property type="entry name" value="Aminomethyltransferase beta-barrel domains"/>
    <property type="match status" value="1"/>
</dbReference>
<dbReference type="InterPro" id="IPR027266">
    <property type="entry name" value="TrmE/GcvT-like"/>
</dbReference>
<comment type="catalytic activity">
    <reaction evidence="9 11">
        <text>N(6)-[(R)-S(8)-aminomethyldihydrolipoyl]-L-lysyl-[protein] + (6S)-5,6,7,8-tetrahydrofolate = N(6)-[(R)-dihydrolipoyl]-L-lysyl-[protein] + (6R)-5,10-methylene-5,6,7,8-tetrahydrofolate + NH4(+)</text>
        <dbReference type="Rhea" id="RHEA:16945"/>
        <dbReference type="Rhea" id="RHEA-COMP:10475"/>
        <dbReference type="Rhea" id="RHEA-COMP:10492"/>
        <dbReference type="ChEBI" id="CHEBI:15636"/>
        <dbReference type="ChEBI" id="CHEBI:28938"/>
        <dbReference type="ChEBI" id="CHEBI:57453"/>
        <dbReference type="ChEBI" id="CHEBI:83100"/>
        <dbReference type="ChEBI" id="CHEBI:83143"/>
        <dbReference type="EC" id="2.1.2.10"/>
    </reaction>
</comment>
<comment type="subcellular location">
    <subcellularLocation>
        <location evidence="2 11">Mitochondrion</location>
    </subcellularLocation>
</comment>
<sequence length="391" mass="43586">MIPRLLPTLRRGLSTAEQVKKTCLYDFHIQKGGKMVEFAGYSMPMQYIDMGIGESHQHTRKKCSIFDVSHMQQSKVYGKDRRQFIESLTTLDLKTLKEDSGSLTIFTNEKGGIVDDLIVMNTSLDFLYLVTNAGCKEKDILLMKKKVLEMKSDNMDIELEIINDHALIAIQGPKMAEYFQPHTDVDLKKLKFMQTSLGTVCGVPMCRITRCGYTGEDGVEVSIPNEHAEAVLQKLTNSNSSIKLAGLGARDSLRLEAGLCLYGNDMNEDITPVEASLNWLISKSRRKEGGFPGHSIILNQLSKKDFQSKRIGLVSNGPPPRSGMEILDSKENQIGVITSGCPSPTLKHNVAMGYINKSMSKIGNTVYVKVRNKIVEATISKMPFVKCNYFN</sequence>
<dbReference type="Gene3D" id="4.10.1250.10">
    <property type="entry name" value="Aminomethyltransferase fragment"/>
    <property type="match status" value="1"/>
</dbReference>
<dbReference type="InterPro" id="IPR006222">
    <property type="entry name" value="GCVT_N"/>
</dbReference>
<dbReference type="SUPFAM" id="SSF101790">
    <property type="entry name" value="Aminomethyltransferase beta-barrel domain"/>
    <property type="match status" value="1"/>
</dbReference>
<comment type="function">
    <text evidence="1 11">The glycine cleavage system catalyzes the degradation of glycine.</text>
</comment>
<evidence type="ECO:0000259" key="12">
    <source>
        <dbReference type="Pfam" id="PF01571"/>
    </source>
</evidence>